<dbReference type="InterPro" id="IPR042105">
    <property type="entry name" value="Ribosomal_bL31_sf"/>
</dbReference>
<dbReference type="PANTHER" id="PTHR33280:SF1">
    <property type="entry name" value="LARGE RIBOSOMAL SUBUNIT PROTEIN BL31C"/>
    <property type="match status" value="1"/>
</dbReference>
<dbReference type="KEGG" id="nwl:NWFMUON74_63530"/>
<keyword evidence="1 3" id="KW-0689">Ribosomal protein</keyword>
<dbReference type="GO" id="GO:0006412">
    <property type="term" value="P:translation"/>
    <property type="evidence" value="ECO:0007669"/>
    <property type="project" value="UniProtKB-UniRule"/>
</dbReference>
<dbReference type="GO" id="GO:1990904">
    <property type="term" value="C:ribonucleoprotein complex"/>
    <property type="evidence" value="ECO:0007669"/>
    <property type="project" value="UniProtKB-KW"/>
</dbReference>
<dbReference type="GeneID" id="80350750"/>
<reference evidence="5 6" key="1">
    <citation type="submission" date="2020-08" db="EMBL/GenBank/DDBJ databases">
        <title>Genome Sequencing of Nocardia wallacei strain FMUON74 and assembly.</title>
        <authorList>
            <person name="Toyokawa M."/>
            <person name="Uesaka K."/>
        </authorList>
    </citation>
    <scope>NUCLEOTIDE SEQUENCE [LARGE SCALE GENOMIC DNA]</scope>
    <source>
        <strain evidence="5 6">FMUON74</strain>
    </source>
</reference>
<protein>
    <recommendedName>
        <fullName evidence="3">Large ribosomal subunit protein bL31B</fullName>
    </recommendedName>
</protein>
<dbReference type="InterPro" id="IPR034704">
    <property type="entry name" value="Ribosomal_bL28/bL31-like_sf"/>
</dbReference>
<dbReference type="GO" id="GO:0005840">
    <property type="term" value="C:ribosome"/>
    <property type="evidence" value="ECO:0007669"/>
    <property type="project" value="UniProtKB-KW"/>
</dbReference>
<dbReference type="SUPFAM" id="SSF143800">
    <property type="entry name" value="L28p-like"/>
    <property type="match status" value="1"/>
</dbReference>
<dbReference type="PROSITE" id="PS01143">
    <property type="entry name" value="RIBOSOMAL_L31"/>
    <property type="match status" value="1"/>
</dbReference>
<evidence type="ECO:0000256" key="3">
    <source>
        <dbReference type="HAMAP-Rule" id="MF_00502"/>
    </source>
</evidence>
<keyword evidence="2 3" id="KW-0687">Ribonucleoprotein</keyword>
<dbReference type="PRINTS" id="PR01249">
    <property type="entry name" value="RIBOSOMALL31"/>
</dbReference>
<proteinExistence type="inferred from homology"/>
<evidence type="ECO:0000256" key="4">
    <source>
        <dbReference type="SAM" id="MobiDB-lite"/>
    </source>
</evidence>
<comment type="similarity">
    <text evidence="3">Belongs to the bacterial ribosomal protein bL31 family. Type B subfamily.</text>
</comment>
<dbReference type="Pfam" id="PF01197">
    <property type="entry name" value="Ribosomal_L31"/>
    <property type="match status" value="1"/>
</dbReference>
<gene>
    <name evidence="3 5" type="primary">rpmE2</name>
    <name evidence="5" type="ORF">NWFMUON74_63530</name>
</gene>
<dbReference type="GO" id="GO:0003735">
    <property type="term" value="F:structural constituent of ribosome"/>
    <property type="evidence" value="ECO:0007669"/>
    <property type="project" value="InterPro"/>
</dbReference>
<dbReference type="AlphaFoldDB" id="A0A7G1KUJ0"/>
<sequence>MKAGIHPDYHPVIFEDVSTGKRFLTRSTATGTRTAEWTDGNSYPLITVDVTADSHPFWTGANRVLDTQGRVEKFERKYGRRQRGGSPSAAPERGEG</sequence>
<dbReference type="InterPro" id="IPR027493">
    <property type="entry name" value="Ribosomal_bL31_B"/>
</dbReference>
<evidence type="ECO:0000313" key="5">
    <source>
        <dbReference type="EMBL" id="BCK58581.1"/>
    </source>
</evidence>
<name>A0A7G1KUJ0_9NOCA</name>
<dbReference type="PANTHER" id="PTHR33280">
    <property type="entry name" value="50S RIBOSOMAL PROTEIN L31, CHLOROPLASTIC"/>
    <property type="match status" value="1"/>
</dbReference>
<comment type="subunit">
    <text evidence="3">Part of the 50S ribosomal subunit.</text>
</comment>
<dbReference type="InterPro" id="IPR002150">
    <property type="entry name" value="Ribosomal_bL31"/>
</dbReference>
<evidence type="ECO:0000313" key="6">
    <source>
        <dbReference type="Proteomes" id="UP000516173"/>
    </source>
</evidence>
<dbReference type="NCBIfam" id="TIGR00105">
    <property type="entry name" value="L31"/>
    <property type="match status" value="1"/>
</dbReference>
<dbReference type="EMBL" id="AP023396">
    <property type="protein sequence ID" value="BCK58581.1"/>
    <property type="molecule type" value="Genomic_DNA"/>
</dbReference>
<feature type="region of interest" description="Disordered" evidence="4">
    <location>
        <begin position="74"/>
        <end position="96"/>
    </location>
</feature>
<dbReference type="RefSeq" id="WP_187685305.1">
    <property type="nucleotide sequence ID" value="NZ_AP023396.1"/>
</dbReference>
<evidence type="ECO:0000256" key="1">
    <source>
        <dbReference type="ARBA" id="ARBA00022980"/>
    </source>
</evidence>
<evidence type="ECO:0000256" key="2">
    <source>
        <dbReference type="ARBA" id="ARBA00023274"/>
    </source>
</evidence>
<dbReference type="Gene3D" id="4.10.830.30">
    <property type="entry name" value="Ribosomal protein L31"/>
    <property type="match status" value="1"/>
</dbReference>
<dbReference type="HAMAP" id="MF_00502">
    <property type="entry name" value="Ribosomal_bL31_2"/>
    <property type="match status" value="1"/>
</dbReference>
<keyword evidence="6" id="KW-1185">Reference proteome</keyword>
<dbReference type="NCBIfam" id="NF002462">
    <property type="entry name" value="PRK01678.1"/>
    <property type="match status" value="1"/>
</dbReference>
<accession>A0A7G1KUJ0</accession>
<organism evidence="5 6">
    <name type="scientific">Nocardia wallacei</name>
    <dbReference type="NCBI Taxonomy" id="480035"/>
    <lineage>
        <taxon>Bacteria</taxon>
        <taxon>Bacillati</taxon>
        <taxon>Actinomycetota</taxon>
        <taxon>Actinomycetes</taxon>
        <taxon>Mycobacteriales</taxon>
        <taxon>Nocardiaceae</taxon>
        <taxon>Nocardia</taxon>
    </lineage>
</organism>
<dbReference type="Proteomes" id="UP000516173">
    <property type="component" value="Chromosome"/>
</dbReference>